<dbReference type="EMBL" id="CP020477">
    <property type="protein sequence ID" value="ARM75451.1"/>
    <property type="molecule type" value="Genomic_DNA"/>
</dbReference>
<dbReference type="InterPro" id="IPR020625">
    <property type="entry name" value="Schiff_base-form_aldolases_AS"/>
</dbReference>
<name>A0A1W6JYQ4_9CREN</name>
<dbReference type="SMART" id="SM01130">
    <property type="entry name" value="DHDPS"/>
    <property type="match status" value="1"/>
</dbReference>
<organism evidence="5 6">
    <name type="scientific">Acidianus manzaensis</name>
    <dbReference type="NCBI Taxonomy" id="282676"/>
    <lineage>
        <taxon>Archaea</taxon>
        <taxon>Thermoproteota</taxon>
        <taxon>Thermoprotei</taxon>
        <taxon>Sulfolobales</taxon>
        <taxon>Sulfolobaceae</taxon>
        <taxon>Acidianus</taxon>
    </lineage>
</organism>
<keyword evidence="6" id="KW-1185">Reference proteome</keyword>
<evidence type="ECO:0000313" key="6">
    <source>
        <dbReference type="Proteomes" id="UP000193404"/>
    </source>
</evidence>
<dbReference type="STRING" id="282676.B6F84_05010"/>
<proteinExistence type="predicted"/>
<feature type="active site" description="Proton donor/acceptor" evidence="3">
    <location>
        <position position="131"/>
    </location>
</feature>
<keyword evidence="1" id="KW-0456">Lyase</keyword>
<reference evidence="5 6" key="1">
    <citation type="submission" date="2017-03" db="EMBL/GenBank/DDBJ databases">
        <title>Sulfur activation and transportation mechanism of thermophilic Archaea Acidianus manzaensis YN-25.</title>
        <authorList>
            <person name="Ma Y."/>
            <person name="Yang Y."/>
            <person name="Xia J."/>
        </authorList>
    </citation>
    <scope>NUCLEOTIDE SEQUENCE [LARGE SCALE GENOMIC DNA]</scope>
    <source>
        <strain evidence="5 6">YN-25</strain>
    </source>
</reference>
<evidence type="ECO:0000256" key="3">
    <source>
        <dbReference type="PIRSR" id="PIRSR001365-1"/>
    </source>
</evidence>
<evidence type="ECO:0000313" key="5">
    <source>
        <dbReference type="EMBL" id="ARM75451.1"/>
    </source>
</evidence>
<dbReference type="GO" id="GO:0008675">
    <property type="term" value="F:2-dehydro-3-deoxy-phosphogluconate aldolase activity"/>
    <property type="evidence" value="ECO:0007669"/>
    <property type="project" value="UniProtKB-ARBA"/>
</dbReference>
<dbReference type="CDD" id="cd00408">
    <property type="entry name" value="DHDPS-like"/>
    <property type="match status" value="1"/>
</dbReference>
<dbReference type="GeneID" id="41590256"/>
<dbReference type="Gene3D" id="3.20.20.70">
    <property type="entry name" value="Aldolase class I"/>
    <property type="match status" value="1"/>
</dbReference>
<dbReference type="PANTHER" id="PTHR12128:SF66">
    <property type="entry name" value="4-HYDROXY-2-OXOGLUTARATE ALDOLASE, MITOCHONDRIAL"/>
    <property type="match status" value="1"/>
</dbReference>
<dbReference type="GO" id="GO:0044281">
    <property type="term" value="P:small molecule metabolic process"/>
    <property type="evidence" value="ECO:0007669"/>
    <property type="project" value="UniProtKB-ARBA"/>
</dbReference>
<gene>
    <name evidence="5" type="ORF">B6F84_05010</name>
</gene>
<dbReference type="Pfam" id="PF00701">
    <property type="entry name" value="DHDPS"/>
    <property type="match status" value="1"/>
</dbReference>
<dbReference type="Proteomes" id="UP000193404">
    <property type="component" value="Chromosome"/>
</dbReference>
<feature type="binding site" evidence="4">
    <location>
        <position position="199"/>
    </location>
    <ligand>
        <name>pyruvate</name>
        <dbReference type="ChEBI" id="CHEBI:15361"/>
    </ligand>
</feature>
<keyword evidence="2" id="KW-0704">Schiff base</keyword>
<dbReference type="OrthoDB" id="33636at2157"/>
<sequence length="291" mass="32551">MKGVLTALTIPFRENKLAEDDLINHVNSLIKAEVNGFFLLGSVGQGTLLTAEERTRVLDIVKENIDNEKYIVVQIGGTDWNTILTTIKEAEKHEATALATIPPIYYKPDYETLRRYLEKITNLTSLPIYIYNIPRNVGFDVTPEITARLLHNGIKISGIKDTTQDITEIIGHISLGIDVFNGIDAMILPSLIVGGKGCVSGLSNAIPELIVSIYKNTIKGNIEEARKIQLQVYKLFQIVGKYPSPSIHYELVKLLRYDFGNVKEPLIRGLTEDEEKELKLQLDSLGFKTIL</sequence>
<evidence type="ECO:0000256" key="1">
    <source>
        <dbReference type="ARBA" id="ARBA00023239"/>
    </source>
</evidence>
<dbReference type="PANTHER" id="PTHR12128">
    <property type="entry name" value="DIHYDRODIPICOLINATE SYNTHASE"/>
    <property type="match status" value="1"/>
</dbReference>
<accession>A0A1W6JYQ4</accession>
<dbReference type="PIRSF" id="PIRSF001365">
    <property type="entry name" value="DHDPS"/>
    <property type="match status" value="1"/>
</dbReference>
<feature type="active site" description="Schiff-base intermediate with substrate" evidence="3">
    <location>
        <position position="160"/>
    </location>
</feature>
<protein>
    <submittedName>
        <fullName evidence="5">Dihydrodipicolinate synthase family protein</fullName>
    </submittedName>
</protein>
<dbReference type="SUPFAM" id="SSF51569">
    <property type="entry name" value="Aldolase"/>
    <property type="match status" value="1"/>
</dbReference>
<dbReference type="PROSITE" id="PS00666">
    <property type="entry name" value="DHDPS_2"/>
    <property type="match status" value="1"/>
</dbReference>
<dbReference type="GO" id="GO:0008840">
    <property type="term" value="F:4-hydroxy-tetrahydrodipicolinate synthase activity"/>
    <property type="evidence" value="ECO:0007669"/>
    <property type="project" value="TreeGrafter"/>
</dbReference>
<dbReference type="AlphaFoldDB" id="A0A1W6JYQ4"/>
<dbReference type="KEGG" id="aman:B6F84_05010"/>
<dbReference type="PRINTS" id="PR00146">
    <property type="entry name" value="DHPICSNTHASE"/>
</dbReference>
<evidence type="ECO:0000256" key="2">
    <source>
        <dbReference type="ARBA" id="ARBA00023270"/>
    </source>
</evidence>
<dbReference type="InterPro" id="IPR013785">
    <property type="entry name" value="Aldolase_TIM"/>
</dbReference>
<dbReference type="InterPro" id="IPR002220">
    <property type="entry name" value="DapA-like"/>
</dbReference>
<dbReference type="RefSeq" id="WP_148691221.1">
    <property type="nucleotide sequence ID" value="NZ_CP020477.1"/>
</dbReference>
<evidence type="ECO:0000256" key="4">
    <source>
        <dbReference type="PIRSR" id="PIRSR001365-2"/>
    </source>
</evidence>